<dbReference type="Pfam" id="PF23410">
    <property type="entry name" value="Beta-prop_VPS8"/>
    <property type="match status" value="1"/>
</dbReference>
<dbReference type="Pfam" id="PF12816">
    <property type="entry name" value="TPR_Vps8"/>
    <property type="match status" value="1"/>
</dbReference>
<dbReference type="EMBL" id="OZ034827">
    <property type="protein sequence ID" value="CAL1683124.1"/>
    <property type="molecule type" value="Genomic_DNA"/>
</dbReference>
<sequence length="1298" mass="144513">MAENEFVSDGDECLVTEAINLDIEELDNMEYAIPIVEELPTLESILMEPDYESPSETDDDVGLQLGEKLGSSETTSIGSHLSLNSLNKSSKISQRAFSGVILRHVILKGITSQIVSANERVNAGLASAVAAGGNMLVIGTSHGLILGFDSSQTLRWCDQEARHQGSVSALCFNYEGSRVLAGFVRGHILMLDSSNGKVLRILTDVHPLDTAVLHVKFTDSPKIALCSDSGGSVFELNFTRVMGVRGCDSRCLFSGSKGEVCTLEPLLLNHLPSHPLKNYTLVAMATLSKVIVVCIRPRMRVVLSHSLTGAPTAPPQLSWQLVVIQTADGSRVIDPVLALARDNVVHFYQVYTEIGSRVKLSPLRRMTLPYMISNLRWLNPRSLIVLDAQEKLHLLDVRAQDNLETLDMSRVGISYASSHFKGLSTGGNVSKAMALAGERACYNTVIVFGTQLLLLGTKSLHVICIRTWTERLQHLIMQKRFPEALALGLSFYQDKGKAVIGLRGSKQRRKQIARDKVCEVLIQYMDELNQCLMDENVDYDTIVLTCVDYCIQLENLDLLFGKLWDIVFESEGLKTSYLHALEAPLLDGSLQPKLPPLIAQQLVILYDQEEKVDSLEAIIVLLNVDCLDIHQVTTICRRRGLWEALIYLQTTALGDFTAPIHQLVPVLQNLLRDPIAALSRDCIKLGNAILVYTSCCLAGRGFPKNELPEDVPQKAKADILRALLSQHSSLANDTERQYPYLRTLLQFDAKGFLDVIAIAFQEPEFTSEMGLRHRQRLIDILLSIVIPSTPLTPKNIDYITTEQQFMVLIFVANEVSESTVILESSTLKKMIDVLCIDSHVELSKDFKTERENAVLGLLHSKKLCNISDNTLLNLANRASFIRVAELLYSAREDWIAVCKCMILDSSRHHDIWPWLENLPAASLDQVVSNHASTLVTINAGQFATIVATRLQNKINVILQSLDNLNLEYKLLEALYQITQYKEEDVSLELTTEHLERYLALMCELEPKYVVAHLRGPHGCRLDEALKIVQRWNCKDAEAVMLEKLGNYQDAFNLLLKEFEHQLEMYRQDEASESETVHAAAQLAGICRRSAGNLDWMPLVEAAFRSHSENNKQKMDKLSGKLLRLILESLSGTSMLSNILEQILRNPLATSGTMGDIRQLLSGVLIQSRYEQILVETTARLVSLELHKALEKSLRDAGRACGTVSVTCPVCRQLLSHCSDHAVVFSCGHGYHSACLGEPKSCYKCLNVKGWAPVATNLAIPESPPPRKKQLLPPEFLRHRDLTLRLAPSCPIPDLEGIF</sequence>
<dbReference type="PANTHER" id="PTHR12616">
    <property type="entry name" value="VACUOLAR PROTEIN SORTING VPS41"/>
    <property type="match status" value="1"/>
</dbReference>
<dbReference type="Proteomes" id="UP001497644">
    <property type="component" value="Chromosome 4"/>
</dbReference>
<gene>
    <name evidence="6" type="ORF">LPLAT_LOCUS8920</name>
</gene>
<dbReference type="Gene3D" id="2.130.10.10">
    <property type="entry name" value="YVTN repeat-like/Quinoprotein amine dehydrogenase"/>
    <property type="match status" value="1"/>
</dbReference>
<feature type="domain" description="RING-type" evidence="5">
    <location>
        <begin position="1207"/>
        <end position="1244"/>
    </location>
</feature>
<accession>A0AAV2NRM5</accession>
<reference evidence="6" key="1">
    <citation type="submission" date="2024-04" db="EMBL/GenBank/DDBJ databases">
        <authorList>
            <consortium name="Molecular Ecology Group"/>
        </authorList>
    </citation>
    <scope>NUCLEOTIDE SEQUENCE</scope>
</reference>
<dbReference type="InterPro" id="IPR025941">
    <property type="entry name" value="Vps8_central_dom"/>
</dbReference>
<evidence type="ECO:0000256" key="1">
    <source>
        <dbReference type="ARBA" id="ARBA00009422"/>
    </source>
</evidence>
<evidence type="ECO:0000313" key="6">
    <source>
        <dbReference type="EMBL" id="CAL1683124.1"/>
    </source>
</evidence>
<dbReference type="PROSITE" id="PS50089">
    <property type="entry name" value="ZF_RING_2"/>
    <property type="match status" value="1"/>
</dbReference>
<dbReference type="InterPro" id="IPR015943">
    <property type="entry name" value="WD40/YVTN_repeat-like_dom_sf"/>
</dbReference>
<keyword evidence="2 4" id="KW-0863">Zinc-finger</keyword>
<dbReference type="SUPFAM" id="SSF50978">
    <property type="entry name" value="WD40 repeat-like"/>
    <property type="match status" value="1"/>
</dbReference>
<evidence type="ECO:0000313" key="7">
    <source>
        <dbReference type="Proteomes" id="UP001497644"/>
    </source>
</evidence>
<dbReference type="GO" id="GO:0030897">
    <property type="term" value="C:HOPS complex"/>
    <property type="evidence" value="ECO:0007669"/>
    <property type="project" value="TreeGrafter"/>
</dbReference>
<dbReference type="GO" id="GO:0006623">
    <property type="term" value="P:protein targeting to vacuole"/>
    <property type="evidence" value="ECO:0007669"/>
    <property type="project" value="InterPro"/>
</dbReference>
<evidence type="ECO:0000256" key="4">
    <source>
        <dbReference type="PROSITE-ProRule" id="PRU00175"/>
    </source>
</evidence>
<dbReference type="InterPro" id="IPR001841">
    <property type="entry name" value="Znf_RING"/>
</dbReference>
<keyword evidence="3" id="KW-0862">Zinc</keyword>
<evidence type="ECO:0000256" key="3">
    <source>
        <dbReference type="ARBA" id="ARBA00022833"/>
    </source>
</evidence>
<dbReference type="InterPro" id="IPR045111">
    <property type="entry name" value="Vps41/Vps8"/>
</dbReference>
<comment type="similarity">
    <text evidence="1">Belongs to the VPS8 family.</text>
</comment>
<name>A0AAV2NRM5_9HYME</name>
<dbReference type="GO" id="GO:0005770">
    <property type="term" value="C:late endosome"/>
    <property type="evidence" value="ECO:0007669"/>
    <property type="project" value="TreeGrafter"/>
</dbReference>
<protein>
    <recommendedName>
        <fullName evidence="5">RING-type domain-containing protein</fullName>
    </recommendedName>
</protein>
<dbReference type="GO" id="GO:0034058">
    <property type="term" value="P:endosomal vesicle fusion"/>
    <property type="evidence" value="ECO:0007669"/>
    <property type="project" value="TreeGrafter"/>
</dbReference>
<evidence type="ECO:0000256" key="2">
    <source>
        <dbReference type="ARBA" id="ARBA00022771"/>
    </source>
</evidence>
<dbReference type="InterPro" id="IPR036322">
    <property type="entry name" value="WD40_repeat_dom_sf"/>
</dbReference>
<evidence type="ECO:0000259" key="5">
    <source>
        <dbReference type="PROSITE" id="PS50089"/>
    </source>
</evidence>
<organism evidence="6 7">
    <name type="scientific">Lasius platythorax</name>
    <dbReference type="NCBI Taxonomy" id="488582"/>
    <lineage>
        <taxon>Eukaryota</taxon>
        <taxon>Metazoa</taxon>
        <taxon>Ecdysozoa</taxon>
        <taxon>Arthropoda</taxon>
        <taxon>Hexapoda</taxon>
        <taxon>Insecta</taxon>
        <taxon>Pterygota</taxon>
        <taxon>Neoptera</taxon>
        <taxon>Endopterygota</taxon>
        <taxon>Hymenoptera</taxon>
        <taxon>Apocrita</taxon>
        <taxon>Aculeata</taxon>
        <taxon>Formicoidea</taxon>
        <taxon>Formicidae</taxon>
        <taxon>Formicinae</taxon>
        <taxon>Lasius</taxon>
        <taxon>Lasius</taxon>
    </lineage>
</organism>
<dbReference type="PANTHER" id="PTHR12616:SF8">
    <property type="entry name" value="VACUOLAR PROTEIN SORTING-ASSOCIATED PROTEIN 8 HOMOLOG"/>
    <property type="match status" value="1"/>
</dbReference>
<dbReference type="GO" id="GO:0008270">
    <property type="term" value="F:zinc ion binding"/>
    <property type="evidence" value="ECO:0007669"/>
    <property type="project" value="UniProtKB-KW"/>
</dbReference>
<dbReference type="SUPFAM" id="SSF57850">
    <property type="entry name" value="RING/U-box"/>
    <property type="match status" value="1"/>
</dbReference>
<keyword evidence="7" id="KW-1185">Reference proteome</keyword>
<keyword evidence="2 4" id="KW-0479">Metal-binding</keyword>
<proteinExistence type="inferred from homology"/>